<comment type="caution">
    <text evidence="1">The sequence shown here is derived from an EMBL/GenBank/DDBJ whole genome shotgun (WGS) entry which is preliminary data.</text>
</comment>
<reference evidence="1 2" key="1">
    <citation type="journal article" date="2019" name="Int. J. Syst. Evol. Microbiol.">
        <title>The Global Catalogue of Microorganisms (GCM) 10K type strain sequencing project: providing services to taxonomists for standard genome sequencing and annotation.</title>
        <authorList>
            <consortium name="The Broad Institute Genomics Platform"/>
            <consortium name="The Broad Institute Genome Sequencing Center for Infectious Disease"/>
            <person name="Wu L."/>
            <person name="Ma J."/>
        </authorList>
    </citation>
    <scope>NUCLEOTIDE SEQUENCE [LARGE SCALE GENOMIC DNA]</scope>
    <source>
        <strain evidence="1 2">IBRC-M 10256</strain>
    </source>
</reference>
<dbReference type="GeneID" id="73902529"/>
<dbReference type="Proteomes" id="UP001595846">
    <property type="component" value="Unassembled WGS sequence"/>
</dbReference>
<evidence type="ECO:0000313" key="1">
    <source>
        <dbReference type="EMBL" id="MFC3959203.1"/>
    </source>
</evidence>
<gene>
    <name evidence="1" type="ORF">ACFOUR_12585</name>
</gene>
<organism evidence="1 2">
    <name type="scientific">Halovivax cerinus</name>
    <dbReference type="NCBI Taxonomy" id="1487865"/>
    <lineage>
        <taxon>Archaea</taxon>
        <taxon>Methanobacteriati</taxon>
        <taxon>Methanobacteriota</taxon>
        <taxon>Stenosarchaea group</taxon>
        <taxon>Halobacteria</taxon>
        <taxon>Halobacteriales</taxon>
        <taxon>Natrialbaceae</taxon>
        <taxon>Halovivax</taxon>
    </lineage>
</organism>
<name>A0ABD5NQ93_9EURY</name>
<keyword evidence="2" id="KW-1185">Reference proteome</keyword>
<evidence type="ECO:0000313" key="2">
    <source>
        <dbReference type="Proteomes" id="UP001595846"/>
    </source>
</evidence>
<protein>
    <submittedName>
        <fullName evidence="1">Uncharacterized protein</fullName>
    </submittedName>
</protein>
<proteinExistence type="predicted"/>
<dbReference type="RefSeq" id="WP_256533401.1">
    <property type="nucleotide sequence ID" value="NZ_CP101824.1"/>
</dbReference>
<sequence length="81" mass="8870">MEYSTHSETADELETELHLFADLFVDVVAEGEYDPVTISIITGTVEAIATEPAIEAYVSGDLEKAAFFETVEILGVERSNE</sequence>
<dbReference type="AlphaFoldDB" id="A0ABD5NQ93"/>
<dbReference type="EMBL" id="JBHSAQ010000010">
    <property type="protein sequence ID" value="MFC3959203.1"/>
    <property type="molecule type" value="Genomic_DNA"/>
</dbReference>
<accession>A0ABD5NQ93</accession>